<dbReference type="AlphaFoldDB" id="A0AA88DGU1"/>
<proteinExistence type="predicted"/>
<name>A0AA88DGU1_FICCA</name>
<comment type="caution">
    <text evidence="1">The sequence shown here is derived from an EMBL/GenBank/DDBJ whole genome shotgun (WGS) entry which is preliminary data.</text>
</comment>
<accession>A0AA88DGU1</accession>
<protein>
    <submittedName>
        <fullName evidence="1">Uncharacterized protein</fullName>
    </submittedName>
</protein>
<dbReference type="EMBL" id="BTGU01000065">
    <property type="protein sequence ID" value="GMN56681.1"/>
    <property type="molecule type" value="Genomic_DNA"/>
</dbReference>
<gene>
    <name evidence="1" type="ORF">TIFTF001_025804</name>
</gene>
<keyword evidence="2" id="KW-1185">Reference proteome</keyword>
<evidence type="ECO:0000313" key="2">
    <source>
        <dbReference type="Proteomes" id="UP001187192"/>
    </source>
</evidence>
<dbReference type="Proteomes" id="UP001187192">
    <property type="component" value="Unassembled WGS sequence"/>
</dbReference>
<reference evidence="1" key="1">
    <citation type="submission" date="2023-07" db="EMBL/GenBank/DDBJ databases">
        <title>draft genome sequence of fig (Ficus carica).</title>
        <authorList>
            <person name="Takahashi T."/>
            <person name="Nishimura K."/>
        </authorList>
    </citation>
    <scope>NUCLEOTIDE SEQUENCE</scope>
</reference>
<organism evidence="1 2">
    <name type="scientific">Ficus carica</name>
    <name type="common">Common fig</name>
    <dbReference type="NCBI Taxonomy" id="3494"/>
    <lineage>
        <taxon>Eukaryota</taxon>
        <taxon>Viridiplantae</taxon>
        <taxon>Streptophyta</taxon>
        <taxon>Embryophyta</taxon>
        <taxon>Tracheophyta</taxon>
        <taxon>Spermatophyta</taxon>
        <taxon>Magnoliopsida</taxon>
        <taxon>eudicotyledons</taxon>
        <taxon>Gunneridae</taxon>
        <taxon>Pentapetalae</taxon>
        <taxon>rosids</taxon>
        <taxon>fabids</taxon>
        <taxon>Rosales</taxon>
        <taxon>Moraceae</taxon>
        <taxon>Ficeae</taxon>
        <taxon>Ficus</taxon>
    </lineage>
</organism>
<sequence>MLTPKIFDTISNGITWRDWSCAAVLCMVTYKRESPRSKGDTIGVSAKGALMFKSIKGTKEQMKRRRVLARRIAIPEGWADATYPISWVVGGQVQVQVQGSRACVAWTGQFEHRLERVKVGTSEYRDSEGRICPTVVGPVRISLPLATVPSPLSTSPKRNLIS</sequence>
<evidence type="ECO:0000313" key="1">
    <source>
        <dbReference type="EMBL" id="GMN56681.1"/>
    </source>
</evidence>